<comment type="catalytic activity">
    <reaction evidence="9">
        <text>N-terminal S-1,2-diacyl-sn-glyceryl-L-cysteinyl-[lipoprotein] + a glycerophospholipid = N-acyl-S-1,2-diacyl-sn-glyceryl-L-cysteinyl-[lipoprotein] + a 2-acyl-sn-glycero-3-phospholipid + H(+)</text>
        <dbReference type="Rhea" id="RHEA:48228"/>
        <dbReference type="Rhea" id="RHEA-COMP:14681"/>
        <dbReference type="Rhea" id="RHEA-COMP:14684"/>
        <dbReference type="ChEBI" id="CHEBI:15378"/>
        <dbReference type="ChEBI" id="CHEBI:136912"/>
        <dbReference type="ChEBI" id="CHEBI:140656"/>
        <dbReference type="ChEBI" id="CHEBI:140657"/>
        <dbReference type="ChEBI" id="CHEBI:140660"/>
        <dbReference type="EC" id="2.3.1.269"/>
    </reaction>
</comment>
<dbReference type="UniPathway" id="UPA00666"/>
<dbReference type="InterPro" id="IPR045378">
    <property type="entry name" value="LNT_N"/>
</dbReference>
<feature type="transmembrane region" description="Helical" evidence="9">
    <location>
        <begin position="87"/>
        <end position="108"/>
    </location>
</feature>
<dbReference type="GO" id="GO:0042158">
    <property type="term" value="P:lipoprotein biosynthetic process"/>
    <property type="evidence" value="ECO:0007669"/>
    <property type="project" value="UniProtKB-UniRule"/>
</dbReference>
<evidence type="ECO:0000256" key="1">
    <source>
        <dbReference type="ARBA" id="ARBA00004651"/>
    </source>
</evidence>
<dbReference type="PANTHER" id="PTHR38686:SF1">
    <property type="entry name" value="APOLIPOPROTEIN N-ACYLTRANSFERASE"/>
    <property type="match status" value="1"/>
</dbReference>
<dbReference type="Proteomes" id="UP000321168">
    <property type="component" value="Unassembled WGS sequence"/>
</dbReference>
<dbReference type="SUPFAM" id="SSF56317">
    <property type="entry name" value="Carbon-nitrogen hydrolase"/>
    <property type="match status" value="1"/>
</dbReference>
<evidence type="ECO:0000256" key="8">
    <source>
        <dbReference type="ARBA" id="ARBA00023315"/>
    </source>
</evidence>
<dbReference type="InterPro" id="IPR003010">
    <property type="entry name" value="C-N_Hydrolase"/>
</dbReference>
<accession>A0A5C6VBG4</accession>
<keyword evidence="6 9" id="KW-1133">Transmembrane helix</keyword>
<evidence type="ECO:0000259" key="10">
    <source>
        <dbReference type="PROSITE" id="PS50263"/>
    </source>
</evidence>
<dbReference type="InterPro" id="IPR036526">
    <property type="entry name" value="C-N_Hydrolase_sf"/>
</dbReference>
<dbReference type="RefSeq" id="WP_147013813.1">
    <property type="nucleotide sequence ID" value="NZ_VORB01000003.1"/>
</dbReference>
<dbReference type="Pfam" id="PF00795">
    <property type="entry name" value="CN_hydrolase"/>
    <property type="match status" value="1"/>
</dbReference>
<evidence type="ECO:0000256" key="4">
    <source>
        <dbReference type="ARBA" id="ARBA00022679"/>
    </source>
</evidence>
<comment type="pathway">
    <text evidence="9">Protein modification; lipoprotein biosynthesis (N-acyl transfer).</text>
</comment>
<evidence type="ECO:0000313" key="11">
    <source>
        <dbReference type="EMBL" id="TXC81776.1"/>
    </source>
</evidence>
<name>A0A5C6VBG4_9FLAO</name>
<dbReference type="Gene3D" id="3.60.110.10">
    <property type="entry name" value="Carbon-nitrogen hydrolase"/>
    <property type="match status" value="1"/>
</dbReference>
<feature type="transmembrane region" description="Helical" evidence="9">
    <location>
        <begin position="526"/>
        <end position="544"/>
    </location>
</feature>
<reference evidence="11 12" key="1">
    <citation type="submission" date="2019-08" db="EMBL/GenBank/DDBJ databases">
        <title>Genome of Luteibaculum oceani JCM 18817.</title>
        <authorList>
            <person name="Bowman J.P."/>
        </authorList>
    </citation>
    <scope>NUCLEOTIDE SEQUENCE [LARGE SCALE GENOMIC DNA]</scope>
    <source>
        <strain evidence="11 12">JCM 18817</strain>
    </source>
</reference>
<dbReference type="PANTHER" id="PTHR38686">
    <property type="entry name" value="APOLIPOPROTEIN N-ACYLTRANSFERASE"/>
    <property type="match status" value="1"/>
</dbReference>
<feature type="transmembrane region" description="Helical" evidence="9">
    <location>
        <begin position="161"/>
        <end position="181"/>
    </location>
</feature>
<evidence type="ECO:0000256" key="9">
    <source>
        <dbReference type="HAMAP-Rule" id="MF_01148"/>
    </source>
</evidence>
<feature type="transmembrane region" description="Helical" evidence="9">
    <location>
        <begin position="114"/>
        <end position="131"/>
    </location>
</feature>
<feature type="domain" description="CN hydrolase" evidence="10">
    <location>
        <begin position="231"/>
        <end position="513"/>
    </location>
</feature>
<dbReference type="EMBL" id="VORB01000003">
    <property type="protein sequence ID" value="TXC81776.1"/>
    <property type="molecule type" value="Genomic_DNA"/>
</dbReference>
<feature type="transmembrane region" description="Helical" evidence="9">
    <location>
        <begin position="50"/>
        <end position="75"/>
    </location>
</feature>
<evidence type="ECO:0000256" key="7">
    <source>
        <dbReference type="ARBA" id="ARBA00023136"/>
    </source>
</evidence>
<proteinExistence type="inferred from homology"/>
<sequence length="553" mass="62581">MRKNKSLLGLLSGILLTLSWPYTGSITPLIFLALVPLLFVVDLNNKEGKTWGGIFFPVFIAMLVWNFGTTHWLFLVEEAMATKIFSLVAPAVANALIMVLPWLLYAYFLRYLGSAKAFLGLIFIWLGYEYFHQNWELTWPWLLLGNVFSIRINWIQWYEFVGVQGGTLWVLWVNIAVYSLLIKLPKNALSKIYAQRGFWHVVLVITLPIIWSQVIKHNTEIKGEKKKVLAIQPNIDPYTEKYNYGGYQSHLDGFIQEIKKHPEMDLALLPETALQEPNRYGFDPNGKLILNGIWENQFYRSQSISAIKRQVVNPLGTAVLSGVSSMKIVPEQYPDKSVLRDISGDENLKMIAYNAAVYLDKKQLGVYHKSKLVPGVEITPYAWVFSNFKDLAMDLGGTTGSLGAQDSREVFKTPSGIVAAPVICYESVFGEYCTEYVEKGANLICVLTNDGWWQYSAGHKQHFAYARLRAIELRRDVIRSANTGISCHINQLGEVVSTLGYDKKGALVCEPHLNTELTVYANMGDYLGRNALFISALMLLMTFVRKVKSKSKL</sequence>
<keyword evidence="12" id="KW-1185">Reference proteome</keyword>
<gene>
    <name evidence="9 11" type="primary">lnt</name>
    <name evidence="11" type="ORF">FRX97_04465</name>
</gene>
<dbReference type="CDD" id="cd07571">
    <property type="entry name" value="ALP_N-acyl_transferase"/>
    <property type="match status" value="1"/>
</dbReference>
<keyword evidence="3 9" id="KW-1003">Cell membrane</keyword>
<comment type="caution">
    <text evidence="11">The sequence shown here is derived from an EMBL/GenBank/DDBJ whole genome shotgun (WGS) entry which is preliminary data.</text>
</comment>
<comment type="similarity">
    <text evidence="2 9">Belongs to the CN hydrolase family. Apolipoprotein N-acyltransferase subfamily.</text>
</comment>
<keyword evidence="4 9" id="KW-0808">Transferase</keyword>
<comment type="subcellular location">
    <subcellularLocation>
        <location evidence="1 9">Cell membrane</location>
        <topology evidence="1 9">Multi-pass membrane protein</topology>
    </subcellularLocation>
</comment>
<keyword evidence="7 9" id="KW-0472">Membrane</keyword>
<evidence type="ECO:0000313" key="12">
    <source>
        <dbReference type="Proteomes" id="UP000321168"/>
    </source>
</evidence>
<keyword evidence="8 9" id="KW-0012">Acyltransferase</keyword>
<dbReference type="Pfam" id="PF20154">
    <property type="entry name" value="LNT_N"/>
    <property type="match status" value="1"/>
</dbReference>
<evidence type="ECO:0000256" key="5">
    <source>
        <dbReference type="ARBA" id="ARBA00022692"/>
    </source>
</evidence>
<evidence type="ECO:0000256" key="3">
    <source>
        <dbReference type="ARBA" id="ARBA00022475"/>
    </source>
</evidence>
<dbReference type="HAMAP" id="MF_01148">
    <property type="entry name" value="Lnt"/>
    <property type="match status" value="1"/>
</dbReference>
<evidence type="ECO:0000256" key="6">
    <source>
        <dbReference type="ARBA" id="ARBA00022989"/>
    </source>
</evidence>
<organism evidence="11 12">
    <name type="scientific">Luteibaculum oceani</name>
    <dbReference type="NCBI Taxonomy" id="1294296"/>
    <lineage>
        <taxon>Bacteria</taxon>
        <taxon>Pseudomonadati</taxon>
        <taxon>Bacteroidota</taxon>
        <taxon>Flavobacteriia</taxon>
        <taxon>Flavobacteriales</taxon>
        <taxon>Luteibaculaceae</taxon>
        <taxon>Luteibaculum</taxon>
    </lineage>
</organism>
<dbReference type="PROSITE" id="PS50263">
    <property type="entry name" value="CN_HYDROLASE"/>
    <property type="match status" value="1"/>
</dbReference>
<keyword evidence="11" id="KW-0449">Lipoprotein</keyword>
<dbReference type="EC" id="2.3.1.269" evidence="9"/>
<dbReference type="InterPro" id="IPR004563">
    <property type="entry name" value="Apolipo_AcylTrfase"/>
</dbReference>
<dbReference type="GO" id="GO:0016410">
    <property type="term" value="F:N-acyltransferase activity"/>
    <property type="evidence" value="ECO:0007669"/>
    <property type="project" value="UniProtKB-UniRule"/>
</dbReference>
<evidence type="ECO:0000256" key="2">
    <source>
        <dbReference type="ARBA" id="ARBA00010065"/>
    </source>
</evidence>
<dbReference type="GO" id="GO:0005886">
    <property type="term" value="C:plasma membrane"/>
    <property type="evidence" value="ECO:0007669"/>
    <property type="project" value="UniProtKB-SubCell"/>
</dbReference>
<dbReference type="AlphaFoldDB" id="A0A5C6VBG4"/>
<comment type="function">
    <text evidence="9">Catalyzes the phospholipid dependent N-acylation of the N-terminal cysteine of apolipoprotein, the last step in lipoprotein maturation.</text>
</comment>
<keyword evidence="5 9" id="KW-0812">Transmembrane</keyword>
<feature type="transmembrane region" description="Helical" evidence="9">
    <location>
        <begin position="193"/>
        <end position="211"/>
    </location>
</feature>
<dbReference type="NCBIfam" id="TIGR00546">
    <property type="entry name" value="lnt"/>
    <property type="match status" value="1"/>
</dbReference>
<dbReference type="OrthoDB" id="9804277at2"/>
<protein>
    <recommendedName>
        <fullName evidence="9">Apolipoprotein N-acyltransferase</fullName>
        <shortName evidence="9">ALP N-acyltransferase</shortName>
        <ecNumber evidence="9">2.3.1.269</ecNumber>
    </recommendedName>
</protein>